<evidence type="ECO:0000259" key="13">
    <source>
        <dbReference type="Pfam" id="PF16912"/>
    </source>
</evidence>
<dbReference type="Proteomes" id="UP001500016">
    <property type="component" value="Unassembled WGS sequence"/>
</dbReference>
<organism evidence="14 15">
    <name type="scientific">Streptomyces albiaxialis</name>
    <dbReference type="NCBI Taxonomy" id="329523"/>
    <lineage>
        <taxon>Bacteria</taxon>
        <taxon>Bacillati</taxon>
        <taxon>Actinomycetota</taxon>
        <taxon>Actinomycetes</taxon>
        <taxon>Kitasatosporales</taxon>
        <taxon>Streptomycetaceae</taxon>
        <taxon>Streptomyces</taxon>
    </lineage>
</organism>
<reference evidence="15" key="1">
    <citation type="journal article" date="2019" name="Int. J. Syst. Evol. Microbiol.">
        <title>The Global Catalogue of Microorganisms (GCM) 10K type strain sequencing project: providing services to taxonomists for standard genome sequencing and annotation.</title>
        <authorList>
            <consortium name="The Broad Institute Genomics Platform"/>
            <consortium name="The Broad Institute Genome Sequencing Center for Infectious Disease"/>
            <person name="Wu L."/>
            <person name="Ma J."/>
        </authorList>
    </citation>
    <scope>NUCLEOTIDE SEQUENCE [LARGE SCALE GENOMIC DNA]</scope>
    <source>
        <strain evidence="15">JCM 15478</strain>
    </source>
</reference>
<dbReference type="Pfam" id="PF16912">
    <property type="entry name" value="Glu_dehyd_C"/>
    <property type="match status" value="1"/>
</dbReference>
<feature type="domain" description="Glucose dehydrogenase C-terminal" evidence="13">
    <location>
        <begin position="145"/>
        <end position="307"/>
    </location>
</feature>
<protein>
    <recommendedName>
        <fullName evidence="9">2-deoxy-scyllo-inosamine dehydrogenase</fullName>
        <ecNumber evidence="8">1.1.1.329</ecNumber>
    </recommendedName>
</protein>
<evidence type="ECO:0000313" key="15">
    <source>
        <dbReference type="Proteomes" id="UP001500016"/>
    </source>
</evidence>
<dbReference type="InterPro" id="IPR031640">
    <property type="entry name" value="Glu_dehyd_C"/>
</dbReference>
<feature type="domain" description="Alcohol dehydrogenase-like N-terminal" evidence="12">
    <location>
        <begin position="33"/>
        <end position="124"/>
    </location>
</feature>
<comment type="cofactor">
    <cofactor evidence="1">
        <name>Zn(2+)</name>
        <dbReference type="ChEBI" id="CHEBI:29105"/>
    </cofactor>
</comment>
<evidence type="ECO:0000256" key="5">
    <source>
        <dbReference type="ARBA" id="ARBA00037678"/>
    </source>
</evidence>
<evidence type="ECO:0000256" key="7">
    <source>
        <dbReference type="ARBA" id="ARBA00038004"/>
    </source>
</evidence>
<dbReference type="Gene3D" id="3.40.50.720">
    <property type="entry name" value="NAD(P)-binding Rossmann-like Domain"/>
    <property type="match status" value="1"/>
</dbReference>
<keyword evidence="15" id="KW-1185">Reference proteome</keyword>
<gene>
    <name evidence="14" type="ORF">GCM10009801_44950</name>
</gene>
<comment type="catalytic activity">
    <reaction evidence="10">
        <text>2-deoxy-scyllo-inosamine + NAD(+) = 3-amino-2,3-dideoxy-scyllo-inosose + NADH + H(+)</text>
        <dbReference type="Rhea" id="RHEA:33883"/>
        <dbReference type="ChEBI" id="CHEBI:15378"/>
        <dbReference type="ChEBI" id="CHEBI:57540"/>
        <dbReference type="ChEBI" id="CHEBI:57945"/>
        <dbReference type="ChEBI" id="CHEBI:65002"/>
        <dbReference type="ChEBI" id="CHEBI:65003"/>
        <dbReference type="EC" id="1.1.1.329"/>
    </reaction>
</comment>
<dbReference type="PANTHER" id="PTHR43401:SF2">
    <property type="entry name" value="L-THREONINE 3-DEHYDROGENASE"/>
    <property type="match status" value="1"/>
</dbReference>
<evidence type="ECO:0000256" key="1">
    <source>
        <dbReference type="ARBA" id="ARBA00001947"/>
    </source>
</evidence>
<evidence type="ECO:0000256" key="2">
    <source>
        <dbReference type="ARBA" id="ARBA00022723"/>
    </source>
</evidence>
<keyword evidence="2" id="KW-0479">Metal-binding</keyword>
<dbReference type="InterPro" id="IPR011032">
    <property type="entry name" value="GroES-like_sf"/>
</dbReference>
<evidence type="ECO:0000256" key="8">
    <source>
        <dbReference type="ARBA" id="ARBA00039102"/>
    </source>
</evidence>
<dbReference type="InterPro" id="IPR036291">
    <property type="entry name" value="NAD(P)-bd_dom_sf"/>
</dbReference>
<dbReference type="Gene3D" id="3.90.180.10">
    <property type="entry name" value="Medium-chain alcohol dehydrogenases, catalytic domain"/>
    <property type="match status" value="1"/>
</dbReference>
<comment type="catalytic activity">
    <reaction evidence="11">
        <text>2-deoxy-scyllo-inosamine + NADP(+) = 3-amino-2,3-dideoxy-scyllo-inosose + NADPH + H(+)</text>
        <dbReference type="Rhea" id="RHEA:33879"/>
        <dbReference type="ChEBI" id="CHEBI:15378"/>
        <dbReference type="ChEBI" id="CHEBI:57783"/>
        <dbReference type="ChEBI" id="CHEBI:58349"/>
        <dbReference type="ChEBI" id="CHEBI:65002"/>
        <dbReference type="ChEBI" id="CHEBI:65003"/>
        <dbReference type="EC" id="1.1.1.329"/>
    </reaction>
</comment>
<evidence type="ECO:0000313" key="14">
    <source>
        <dbReference type="EMBL" id="GAA2084094.1"/>
    </source>
</evidence>
<dbReference type="EMBL" id="BAAAPE010000012">
    <property type="protein sequence ID" value="GAA2084094.1"/>
    <property type="molecule type" value="Genomic_DNA"/>
</dbReference>
<evidence type="ECO:0000256" key="6">
    <source>
        <dbReference type="ARBA" id="ARBA00037908"/>
    </source>
</evidence>
<proteinExistence type="inferred from homology"/>
<comment type="caution">
    <text evidence="14">The sequence shown here is derived from an EMBL/GenBank/DDBJ whole genome shotgun (WGS) entry which is preliminary data.</text>
</comment>
<comment type="similarity">
    <text evidence="7">Belongs to the zinc-containing alcohol dehydrogenase family. DOIA dehydrogenase subfamily.</text>
</comment>
<sequence length="319" mass="32537">MRAVRNTDQGILVTEVGEAAEPEAPGGVPGTRLAVASAGICGTDVNFAAGGVQGYTYGHEFAGTAADGRSYAVEPTVHCGACAQCRAGHIQRCAAPEHGTLGIFRDGGMCEAVTVPEDMLVPLPAGLDVRDACLVEPAAVAWHGVRRAALAPGERLAVVGGGSIGLLAAASARQLGSEADIEVRHKHQRVAAERLGAGEVEAEGGYDVVIDAAGSAAGLARCAELARPGGRVVLLGVYQDTVPLPGIPGLVKELTYVHAMAYGRHDGVRDFEAAAALLAGDPGIAKALITHRFPLDEAAEAFRVAADRAAGSLKVVLHP</sequence>
<dbReference type="SUPFAM" id="SSF50129">
    <property type="entry name" value="GroES-like"/>
    <property type="match status" value="1"/>
</dbReference>
<evidence type="ECO:0000256" key="9">
    <source>
        <dbReference type="ARBA" id="ARBA00039387"/>
    </source>
</evidence>
<keyword evidence="4" id="KW-0560">Oxidoreductase</keyword>
<comment type="pathway">
    <text evidence="6">Metabolic intermediate biosynthesis; 2-deoxystreptamine biosynthesis; 2-deoxystreptamine from D-glucose 6-phosphate: step 3/4.</text>
</comment>
<dbReference type="SUPFAM" id="SSF51735">
    <property type="entry name" value="NAD(P)-binding Rossmann-fold domains"/>
    <property type="match status" value="1"/>
</dbReference>
<evidence type="ECO:0000259" key="12">
    <source>
        <dbReference type="Pfam" id="PF08240"/>
    </source>
</evidence>
<evidence type="ECO:0000256" key="10">
    <source>
        <dbReference type="ARBA" id="ARBA00048685"/>
    </source>
</evidence>
<dbReference type="RefSeq" id="WP_344530961.1">
    <property type="nucleotide sequence ID" value="NZ_BAAAPE010000012.1"/>
</dbReference>
<dbReference type="EC" id="1.1.1.329" evidence="8"/>
<evidence type="ECO:0000256" key="4">
    <source>
        <dbReference type="ARBA" id="ARBA00023002"/>
    </source>
</evidence>
<dbReference type="Pfam" id="PF08240">
    <property type="entry name" value="ADH_N"/>
    <property type="match status" value="1"/>
</dbReference>
<dbReference type="InterPro" id="IPR013154">
    <property type="entry name" value="ADH-like_N"/>
</dbReference>
<keyword evidence="3" id="KW-0862">Zinc</keyword>
<comment type="function">
    <text evidence="5">Catalyzes the oxidation of 2-deoxy-scyllo-inosamine (DOIA) with NAD(+) or NADP(+), forming 3-amino-2,3-dideoxy-scyllo-inosose (amino-DOI).</text>
</comment>
<evidence type="ECO:0000256" key="11">
    <source>
        <dbReference type="ARBA" id="ARBA00049085"/>
    </source>
</evidence>
<evidence type="ECO:0000256" key="3">
    <source>
        <dbReference type="ARBA" id="ARBA00022833"/>
    </source>
</evidence>
<accession>A0ABP5HSP0</accession>
<name>A0ABP5HSP0_9ACTN</name>
<dbReference type="InterPro" id="IPR050129">
    <property type="entry name" value="Zn_alcohol_dh"/>
</dbReference>
<dbReference type="PANTHER" id="PTHR43401">
    <property type="entry name" value="L-THREONINE 3-DEHYDROGENASE"/>
    <property type="match status" value="1"/>
</dbReference>